<keyword evidence="9" id="KW-1185">Reference proteome</keyword>
<dbReference type="InterPro" id="IPR041627">
    <property type="entry name" value="AAA_lid_6"/>
</dbReference>
<dbReference type="Gene3D" id="1.10.8.60">
    <property type="match status" value="2"/>
</dbReference>
<name>A0A0G2HIQ6_9PEZI</name>
<dbReference type="CDD" id="cd18808">
    <property type="entry name" value="SF1_C_Upf1"/>
    <property type="match status" value="1"/>
</dbReference>
<keyword evidence="3" id="KW-0347">Helicase</keyword>
<feature type="compositionally biased region" description="Polar residues" evidence="6">
    <location>
        <begin position="2124"/>
        <end position="2138"/>
    </location>
</feature>
<comment type="caution">
    <text evidence="8">The sequence shown here is derived from an EMBL/GenBank/DDBJ whole genome shotgun (WGS) entry which is preliminary data.</text>
</comment>
<dbReference type="CDD" id="cd22265">
    <property type="entry name" value="UDM1_RNF168"/>
    <property type="match status" value="1"/>
</dbReference>
<feature type="region of interest" description="Disordered" evidence="6">
    <location>
        <begin position="878"/>
        <end position="898"/>
    </location>
</feature>
<evidence type="ECO:0000256" key="4">
    <source>
        <dbReference type="ARBA" id="ARBA00022840"/>
    </source>
</evidence>
<evidence type="ECO:0000313" key="9">
    <source>
        <dbReference type="Proteomes" id="UP000034680"/>
    </source>
</evidence>
<dbReference type="InterPro" id="IPR000641">
    <property type="entry name" value="CbxX/CfxQ"/>
</dbReference>
<evidence type="ECO:0000256" key="2">
    <source>
        <dbReference type="ARBA" id="ARBA00022741"/>
    </source>
</evidence>
<evidence type="ECO:0000256" key="5">
    <source>
        <dbReference type="SAM" id="Coils"/>
    </source>
</evidence>
<reference evidence="8 9" key="1">
    <citation type="submission" date="2015-05" db="EMBL/GenBank/DDBJ databases">
        <title>Distinctive expansion of gene families associated with plant cell wall degradation and secondary metabolism in the genomes of grapevine trunk pathogens.</title>
        <authorList>
            <person name="Lawrence D.P."/>
            <person name="Travadon R."/>
            <person name="Rolshausen P.E."/>
            <person name="Baumgartner K."/>
        </authorList>
    </citation>
    <scope>NUCLEOTIDE SEQUENCE [LARGE SCALE GENOMIC DNA]</scope>
    <source>
        <strain evidence="8">DA912</strain>
    </source>
</reference>
<accession>A0A0G2HIQ6</accession>
<evidence type="ECO:0000256" key="1">
    <source>
        <dbReference type="ARBA" id="ARBA00010378"/>
    </source>
</evidence>
<protein>
    <submittedName>
        <fullName evidence="8">Putative aaa family</fullName>
    </submittedName>
</protein>
<dbReference type="Gene3D" id="3.40.50.300">
    <property type="entry name" value="P-loop containing nucleotide triphosphate hydrolases"/>
    <property type="match status" value="5"/>
</dbReference>
<dbReference type="CDD" id="cd06008">
    <property type="entry name" value="NF-X1-zinc-finger"/>
    <property type="match status" value="1"/>
</dbReference>
<feature type="domain" description="AAA+ ATPase" evidence="7">
    <location>
        <begin position="1595"/>
        <end position="1739"/>
    </location>
</feature>
<dbReference type="Proteomes" id="UP000034680">
    <property type="component" value="Unassembled WGS sequence"/>
</dbReference>
<dbReference type="InterPro" id="IPR041679">
    <property type="entry name" value="DNA2/NAM7-like_C"/>
</dbReference>
<dbReference type="STRING" id="1214573.A0A0G2HIQ6"/>
<dbReference type="SMART" id="SM00382">
    <property type="entry name" value="AAA"/>
    <property type="match status" value="4"/>
</dbReference>
<feature type="domain" description="AAA+ ATPase" evidence="7">
    <location>
        <begin position="1316"/>
        <end position="1458"/>
    </location>
</feature>
<dbReference type="PANTHER" id="PTHR43392">
    <property type="entry name" value="AAA-TYPE ATPASE FAMILY PROTEIN / ANKYRIN REPEAT FAMILY PROTEIN"/>
    <property type="match status" value="1"/>
</dbReference>
<keyword evidence="3" id="KW-0378">Hydrolase</keyword>
<evidence type="ECO:0000313" key="8">
    <source>
        <dbReference type="EMBL" id="KKY34933.1"/>
    </source>
</evidence>
<sequence>MSLTSQDTADTVRTGRLAGLFRKVLNGNRKIRSANDAKLFFEAARAQETPSSCVETIVASKHGIEALQLAVRVDLSVTFLQTQTLKFLAYLDDDQLRMLANGQILQQALVVFAKPPSFWHELVTAARSGALDEEAFRVFSWFCFELLTLPEASEVDVLADVLSIAQSGRFTEASSPETRKIAYKIQHLLQLRTSPSKKSIDGFAPGGRHDNDFEDFRKVAIYPTADEFLSNDRPFYRRAKEVFETDMSGRAAVHLENTYRLTREDFLGELRSDWQIAQGRKSGKKSAFTLRKLWPAFLELGDEKMRKKCSLALRCGAGLEELWKKEEGARKKWLEDNKSYLRHQAFGALYRGQEILGFAFVDRDVNGLLESPPVVILQFTDHRAFEKALLALRTMKDVLFTLVDTPVFAYEPVLDRLKDLKEFPLQDHLLDVPQATDDSIPHATIQMITERLTSSSVDASVDIKNRHVNKTVHLDYSQRQSLINALSRKVSVIQGPPGTGKSFIGALATHFFVQETNYKILVITYTNHAVDQFLEDLLDFGIEEEAMVRLGSKSTPRTAPLLLSKQKSEYRRTRDAWGVIDSLKIEAAVQSVELRKAFTSYLQTYPTFRDIQDHLEFSDEDLHFYEAFIVPSDHDGFKKVGKKGKAIAEDYLYERWRCGQGPGVFGDHSLKNHRNVWAIAPPLRTKYIEKWFSTILQEKAERVQELARQYDLIQERMDTQFGERNVSILRNKRVIGCTTTAAAKYTKLITSAQPDIVLVEEAGEIQESHILTALTPSVKQLIQIGDHKQLRPKINNYQLTVEKGDGYDLNRSLFERLILQGHPHTTLRKQHRMYPDISFLVKELTYPDLEDGPKTSNREPIRGLDDRVVFVSHNHPELQNDKIGDRRDQGSKSSKENDFEARMVLKTVRFLAQQGYGTKNMVVLTPYLGQLRLVRDMLMDDVDPLLGDLDSHELIRAGLMTKAAAKVDKSPLRISTIEDNYQGEEADIVIVSLTRSNGDGDIGFLAAHERLNVLLSRARNCLIMFGNMETFMHSKKGTETWNPFFKLMKAENHIYDGLPVKCEKHPDRKSLLHEPDDFDMCCPDGGCTEKCDVPLNCCLHNCIMRCHRLDDHSKMPCPHKIFKVCDRGHKLEMPCHMRNDKCRMCAQEDLETERRIKRDLKLEADRQAREAAYKREIQEIQDEADHERRRIRYRKDEEEQQKTLAQERADLASLKQTAERVLKAPNPQAKQNMPGSFPGVDPPTLPTDVDSSDGLQDLPDGAAQEWQYLKQFEGAKSEPLDQLMGMIGLEEVKLEFLSVKSRVDTAIRQGVTLGKERFGCSMLGNPGTGKTTVARIYAQFLTSLGVIPGSCFKEETGAGLANAGVSGCKDIIEKIMNDGGGVLFIDEAYQLTSGNSLGGGAVLDYLLPEVENLNGKVVFILAGYRKQMEGFYAHNPGLPSRFPIEMRFDDYTDEELLRIFELKMQKKYDGRMKCEDSSRGLYSRIVTRRVGRGRGREGFGNARTVENTLAAVSSRQATRLRRQRREGQKPDDFLFTKEDLIGPEPTEALTKSEAWKKLQNLFGLEAVKEAVKSLVDSVKQNYARELDEQPSIEYSLNRVFLGSPGTGKTTVAKLYGAILVDLGLLSKGEVIVKNPSDFVGSVLGGSEKQTKGILAASLGKVLVIDEAYGLYGGQGSTTDPFKSAVIDTIVAEVQSVPGDDRCVLLLGYKDQMTTMFQNVNPGLSRRFPISSAFDFEDFDDEALRKILILKLKQQGYLATDQAKRVAMEILSRARNRPNFGNAGEIDIMLDAAKARHQSRFSRKQTDSGSTLEALDFDENFDRAERAETNVSMLFEGTVGQEDVIAKLQGYQETVRTMKSLELDPKEDIPFNFLFRGPPGTGKTTTAKKMGKVFYDMGFLATADVEECSATDLIGQYIGQTGPKVQAKLDTALGKVLFIDEAYRLAKGDFAKEAMDELVDATTKDKYAKKLIIILAGYENDINRLMTTNPGLTSRFPEVIDFRALRANECVKLLLQALMSHKTRLSGPKSKKKVNLEVSVLQSLEQPLGTNLNRLFSELVKQESWASARDVNTLARNIFNIIIQDKQGIAKGHLNVRGDVIEAELTKMLHERASRSVDHSRPHIKTQTVTKQSVTSLDSAPSEEEEDPKKKPSSFNQAAETSRREAMRDAGVSDEVWEQLQRDKEAAERREKEYQDMLKAQRTASDEAREQIVRRLLEEEERRRKEKEARKKLETMGVCPVGYPWIKQEGGYRWSGI</sequence>
<dbReference type="Pfam" id="PF13087">
    <property type="entry name" value="AAA_12"/>
    <property type="match status" value="1"/>
</dbReference>
<dbReference type="FunFam" id="1.10.8.60:FF:000159">
    <property type="entry name" value="p-loop containing nucleoside triphosphate hydrolase protein"/>
    <property type="match status" value="1"/>
</dbReference>
<feature type="compositionally biased region" description="Basic and acidic residues" evidence="6">
    <location>
        <begin position="2111"/>
        <end position="2120"/>
    </location>
</feature>
<evidence type="ECO:0000259" key="7">
    <source>
        <dbReference type="SMART" id="SM00382"/>
    </source>
</evidence>
<dbReference type="InterPro" id="IPR027417">
    <property type="entry name" value="P-loop_NTPase"/>
</dbReference>
<feature type="coiled-coil region" evidence="5">
    <location>
        <begin position="1150"/>
        <end position="1224"/>
    </location>
</feature>
<reference evidence="8 9" key="2">
    <citation type="submission" date="2015-05" db="EMBL/GenBank/DDBJ databases">
        <authorList>
            <person name="Morales-Cruz A."/>
            <person name="Amrine K.C."/>
            <person name="Cantu D."/>
        </authorList>
    </citation>
    <scope>NUCLEOTIDE SEQUENCE [LARGE SCALE GENOMIC DNA]</scope>
    <source>
        <strain evidence="8">DA912</strain>
    </source>
</reference>
<dbReference type="GO" id="GO:0004386">
    <property type="term" value="F:helicase activity"/>
    <property type="evidence" value="ECO:0007669"/>
    <property type="project" value="InterPro"/>
</dbReference>
<dbReference type="InterPro" id="IPR050773">
    <property type="entry name" value="CbxX/CfxQ_RuBisCO_ESX"/>
</dbReference>
<feature type="compositionally biased region" description="Basic and acidic residues" evidence="6">
    <location>
        <begin position="2179"/>
        <end position="2195"/>
    </location>
</feature>
<dbReference type="CDD" id="cd00009">
    <property type="entry name" value="AAA"/>
    <property type="match status" value="2"/>
</dbReference>
<dbReference type="InterPro" id="IPR041677">
    <property type="entry name" value="DNA2/NAM7_AAA_11"/>
</dbReference>
<organism evidence="8 9">
    <name type="scientific">Diaporthe ampelina</name>
    <dbReference type="NCBI Taxonomy" id="1214573"/>
    <lineage>
        <taxon>Eukaryota</taxon>
        <taxon>Fungi</taxon>
        <taxon>Dikarya</taxon>
        <taxon>Ascomycota</taxon>
        <taxon>Pezizomycotina</taxon>
        <taxon>Sordariomycetes</taxon>
        <taxon>Sordariomycetidae</taxon>
        <taxon>Diaporthales</taxon>
        <taxon>Diaporthaceae</taxon>
        <taxon>Diaporthe</taxon>
    </lineage>
</organism>
<dbReference type="InterPro" id="IPR047187">
    <property type="entry name" value="SF1_C_Upf1"/>
</dbReference>
<evidence type="ECO:0000256" key="3">
    <source>
        <dbReference type="ARBA" id="ARBA00022806"/>
    </source>
</evidence>
<dbReference type="GO" id="GO:0016887">
    <property type="term" value="F:ATP hydrolysis activity"/>
    <property type="evidence" value="ECO:0007669"/>
    <property type="project" value="InterPro"/>
</dbReference>
<dbReference type="PANTHER" id="PTHR43392:SF2">
    <property type="entry name" value="AAA-TYPE ATPASE FAMILY PROTEIN _ ANKYRIN REPEAT FAMILY PROTEIN"/>
    <property type="match status" value="1"/>
</dbReference>
<feature type="domain" description="AAA+ ATPase" evidence="7">
    <location>
        <begin position="1868"/>
        <end position="2005"/>
    </location>
</feature>
<feature type="region of interest" description="Disordered" evidence="6">
    <location>
        <begin position="2111"/>
        <end position="2207"/>
    </location>
</feature>
<gene>
    <name evidence="8" type="ORF">UCDDA912_g05108</name>
</gene>
<dbReference type="CDD" id="cd17936">
    <property type="entry name" value="EEXXEc_NFX1"/>
    <property type="match status" value="1"/>
</dbReference>
<dbReference type="FunFam" id="3.40.50.300:FF:001660">
    <property type="entry name" value="NF-X1 finger and helicase protein, putative"/>
    <property type="match status" value="1"/>
</dbReference>
<dbReference type="FunFam" id="1.10.8.60:FF:000160">
    <property type="entry name" value="WGS project CABT00000000 data, contig 2.55"/>
    <property type="match status" value="1"/>
</dbReference>
<dbReference type="Pfam" id="PF17866">
    <property type="entry name" value="AAA_lid_6"/>
    <property type="match status" value="2"/>
</dbReference>
<dbReference type="SUPFAM" id="SSF52540">
    <property type="entry name" value="P-loop containing nucleoside triphosphate hydrolases"/>
    <property type="match status" value="4"/>
</dbReference>
<dbReference type="Pfam" id="PF00004">
    <property type="entry name" value="AAA"/>
    <property type="match status" value="3"/>
</dbReference>
<evidence type="ECO:0000256" key="6">
    <source>
        <dbReference type="SAM" id="MobiDB-lite"/>
    </source>
</evidence>
<dbReference type="EMBL" id="LCUC01000178">
    <property type="protein sequence ID" value="KKY34933.1"/>
    <property type="molecule type" value="Genomic_DNA"/>
</dbReference>
<keyword evidence="5" id="KW-0175">Coiled coil</keyword>
<comment type="similarity">
    <text evidence="1">Belongs to the CbxX/CfxQ family.</text>
</comment>
<dbReference type="InterPro" id="IPR003593">
    <property type="entry name" value="AAA+_ATPase"/>
</dbReference>
<feature type="domain" description="AAA+ ATPase" evidence="7">
    <location>
        <begin position="487"/>
        <end position="920"/>
    </location>
</feature>
<dbReference type="InterPro" id="IPR003959">
    <property type="entry name" value="ATPase_AAA_core"/>
</dbReference>
<dbReference type="OrthoDB" id="2423195at2759"/>
<dbReference type="Pfam" id="PF13086">
    <property type="entry name" value="AAA_11"/>
    <property type="match status" value="1"/>
</dbReference>
<proteinExistence type="inferred from homology"/>
<keyword evidence="4" id="KW-0067">ATP-binding</keyword>
<dbReference type="GO" id="GO:0005524">
    <property type="term" value="F:ATP binding"/>
    <property type="evidence" value="ECO:0007669"/>
    <property type="project" value="UniProtKB-KW"/>
</dbReference>
<keyword evidence="2" id="KW-0547">Nucleotide-binding</keyword>
<dbReference type="FunFam" id="3.40.50.300:FF:000216">
    <property type="entry name" value="Type VII secretion ATPase EccA"/>
    <property type="match status" value="3"/>
</dbReference>
<dbReference type="PRINTS" id="PR00819">
    <property type="entry name" value="CBXCFQXSUPER"/>
</dbReference>